<dbReference type="Pfam" id="PF02421">
    <property type="entry name" value="FeoB_N"/>
    <property type="match status" value="1"/>
</dbReference>
<name>A0A1F2P6B9_9EURY</name>
<proteinExistence type="predicted"/>
<reference evidence="3" key="2">
    <citation type="journal article" date="2020" name="mSystems">
        <title>Genome- and Community-Level Interaction Insights into Carbon Utilization and Element Cycling Functions of Hydrothermarchaeota in Hydrothermal Sediment.</title>
        <authorList>
            <person name="Zhou Z."/>
            <person name="Liu Y."/>
            <person name="Xu W."/>
            <person name="Pan J."/>
            <person name="Luo Z.H."/>
            <person name="Li M."/>
        </authorList>
    </citation>
    <scope>NUCLEOTIDE SEQUENCE [LARGE SCALE GENOMIC DNA]</scope>
    <source>
        <strain evidence="3">HyVt-386</strain>
    </source>
</reference>
<dbReference type="InterPro" id="IPR011640">
    <property type="entry name" value="Fe2_transport_prot_B_C"/>
</dbReference>
<dbReference type="InterPro" id="IPR011642">
    <property type="entry name" value="Gate_dom"/>
</dbReference>
<dbReference type="PANTHER" id="PTHR43185">
    <property type="entry name" value="FERROUS IRON TRANSPORT PROTEIN B"/>
    <property type="match status" value="1"/>
</dbReference>
<comment type="caution">
    <text evidence="4">The sequence shown here is derived from an EMBL/GenBank/DDBJ whole genome shotgun (WGS) entry which is preliminary data.</text>
</comment>
<dbReference type="InterPro" id="IPR027417">
    <property type="entry name" value="P-loop_NTPase"/>
</dbReference>
<dbReference type="AlphaFoldDB" id="A0A1F2P6B9"/>
<feature type="transmembrane region" description="Helical" evidence="1">
    <location>
        <begin position="326"/>
        <end position="348"/>
    </location>
</feature>
<feature type="transmembrane region" description="Helical" evidence="1">
    <location>
        <begin position="552"/>
        <end position="574"/>
    </location>
</feature>
<evidence type="ECO:0000313" key="4">
    <source>
        <dbReference type="EMBL" id="OFV66714.1"/>
    </source>
</evidence>
<feature type="transmembrane region" description="Helical" evidence="1">
    <location>
        <begin position="386"/>
        <end position="409"/>
    </location>
</feature>
<dbReference type="SUPFAM" id="SSF52540">
    <property type="entry name" value="P-loop containing nucleoside triphosphate hydrolases"/>
    <property type="match status" value="1"/>
</dbReference>
<reference evidence="4 5" key="1">
    <citation type="submission" date="2016-05" db="EMBL/GenBank/DDBJ databases">
        <title>Microbial consortia oxidize butane by reversing methanogenesis.</title>
        <authorList>
            <person name="Laso-Perez R."/>
            <person name="Richter M."/>
            <person name="Wegener G."/>
            <person name="Musat F."/>
        </authorList>
    </citation>
    <scope>NUCLEOTIDE SEQUENCE [LARGE SCALE GENOMIC DNA]</scope>
    <source>
        <strain evidence="4">BOX1</strain>
    </source>
</reference>
<dbReference type="GO" id="GO:0015093">
    <property type="term" value="F:ferrous iron transmembrane transporter activity"/>
    <property type="evidence" value="ECO:0007669"/>
    <property type="project" value="InterPro"/>
</dbReference>
<dbReference type="InterPro" id="IPR030389">
    <property type="entry name" value="G_FEOB_dom"/>
</dbReference>
<keyword evidence="1" id="KW-0472">Membrane</keyword>
<dbReference type="InterPro" id="IPR050860">
    <property type="entry name" value="FeoB_GTPase"/>
</dbReference>
<feature type="domain" description="FeoB-type G" evidence="2">
    <location>
        <begin position="1"/>
        <end position="164"/>
    </location>
</feature>
<dbReference type="Proteomes" id="UP000885936">
    <property type="component" value="Unassembled WGS sequence"/>
</dbReference>
<evidence type="ECO:0000259" key="2">
    <source>
        <dbReference type="PROSITE" id="PS51711"/>
    </source>
</evidence>
<dbReference type="GO" id="GO:0005886">
    <property type="term" value="C:plasma membrane"/>
    <property type="evidence" value="ECO:0007669"/>
    <property type="project" value="TreeGrafter"/>
</dbReference>
<dbReference type="EMBL" id="DRIE01000123">
    <property type="protein sequence ID" value="HEC57703.1"/>
    <property type="molecule type" value="Genomic_DNA"/>
</dbReference>
<dbReference type="Pfam" id="PF07664">
    <property type="entry name" value="FeoB_C"/>
    <property type="match status" value="1"/>
</dbReference>
<evidence type="ECO:0000256" key="1">
    <source>
        <dbReference type="SAM" id="Phobius"/>
    </source>
</evidence>
<keyword evidence="1" id="KW-1133">Transmembrane helix</keyword>
<dbReference type="Gene3D" id="3.40.50.300">
    <property type="entry name" value="P-loop containing nucleotide triphosphate hydrolases"/>
    <property type="match status" value="1"/>
</dbReference>
<feature type="transmembrane region" description="Helical" evidence="1">
    <location>
        <begin position="280"/>
        <end position="306"/>
    </location>
</feature>
<feature type="transmembrane region" description="Helical" evidence="1">
    <location>
        <begin position="520"/>
        <end position="540"/>
    </location>
</feature>
<keyword evidence="5" id="KW-1185">Reference proteome</keyword>
<evidence type="ECO:0000313" key="5">
    <source>
        <dbReference type="Proteomes" id="UP000185779"/>
    </source>
</evidence>
<dbReference type="PROSITE" id="PS51711">
    <property type="entry name" value="G_FEOB"/>
    <property type="match status" value="1"/>
</dbReference>
<dbReference type="STRING" id="1839936.SBU_000007"/>
<dbReference type="PRINTS" id="PR00326">
    <property type="entry name" value="GTP1OBG"/>
</dbReference>
<dbReference type="CDD" id="cd01879">
    <property type="entry name" value="FeoB"/>
    <property type="match status" value="1"/>
</dbReference>
<sequence>MKKLLLMGNPNVGKSAIFSRLTGTKVVVSNYPGTTVGYKKGKMYLDGESSSVFEVIDVPGIYSLDPISPAEKVAVEMLEEGDIIINVVDATNLERNLYLTLQLMEKGIPLVIALNLWDEAAHKGISIDYERLSELLGVKVIPTVAVTGEGIKELVSSLPDTPPRMRPMDEDERWVEIGRIIRETQRVTHHHHTLLERLGDLSVNPLTGIPIAALVLALTFGMIRFIGEGLIGYVFDPLFELYTPLAYLISQYLGGSGFLHDVLIGTLIDGRIDYVESMGLITTGLYVPFAMVLPYVIPFYLFLGILEDSGYLPRVAVLVDNIMHRIGLHGLAIIPLFLGLGCNVPGALSTRVLETKKQRFIAATLMAICVPCAAQSAMIIGLVGRFGILGIGTVFLTLLVSMFILGFILKHLFVGESPEIFMEIPPYRIPYWGSLLKKLWMRVRAFLIEAIPMVLFGVLLVNILYTLGVIAYIGSLMAPLITGVLGLPEAAIAALMVGFLRKDVAVGMLLPLNLTMVQSIVASTVLAMYFPCIATFIVMLKELGVAEMVKAALIMILSAILVGGLLKMVLSMVFI</sequence>
<dbReference type="PANTHER" id="PTHR43185:SF1">
    <property type="entry name" value="FE(2+) TRANSPORTER FEOB"/>
    <property type="match status" value="1"/>
</dbReference>
<dbReference type="InterPro" id="IPR005225">
    <property type="entry name" value="Small_GTP-bd"/>
</dbReference>
<feature type="transmembrane region" description="Helical" evidence="1">
    <location>
        <begin position="480"/>
        <end position="500"/>
    </location>
</feature>
<protein>
    <submittedName>
        <fullName evidence="3">Ferrous iron transporter B</fullName>
    </submittedName>
    <submittedName>
        <fullName evidence="4">Iron transporter FeoB</fullName>
    </submittedName>
</protein>
<dbReference type="NCBIfam" id="TIGR00231">
    <property type="entry name" value="small_GTP"/>
    <property type="match status" value="1"/>
</dbReference>
<feature type="transmembrane region" description="Helical" evidence="1">
    <location>
        <begin position="246"/>
        <end position="268"/>
    </location>
</feature>
<dbReference type="PATRIC" id="fig|1839936.3.peg.7"/>
<feature type="transmembrane region" description="Helical" evidence="1">
    <location>
        <begin position="446"/>
        <end position="474"/>
    </location>
</feature>
<dbReference type="InterPro" id="IPR006073">
    <property type="entry name" value="GTP-bd"/>
</dbReference>
<dbReference type="GO" id="GO:0005525">
    <property type="term" value="F:GTP binding"/>
    <property type="evidence" value="ECO:0007669"/>
    <property type="project" value="InterPro"/>
</dbReference>
<dbReference type="Pfam" id="PF07670">
    <property type="entry name" value="Gate"/>
    <property type="match status" value="2"/>
</dbReference>
<dbReference type="Proteomes" id="UP000185779">
    <property type="component" value="Unassembled WGS sequence"/>
</dbReference>
<gene>
    <name evidence="3" type="ORF">ENI32_07525</name>
    <name evidence="4" type="ORF">SBU_000007</name>
</gene>
<accession>A0A1F2P6B9</accession>
<organism evidence="4 5">
    <name type="scientific">Candidatus Syntropharchaeum butanivorans</name>
    <dbReference type="NCBI Taxonomy" id="1839936"/>
    <lineage>
        <taxon>Archaea</taxon>
        <taxon>Methanobacteriati</taxon>
        <taxon>Methanobacteriota</taxon>
        <taxon>Stenosarchaea group</taxon>
        <taxon>Methanomicrobia</taxon>
        <taxon>Methanosarcinales</taxon>
        <taxon>ANME-2 cluster</taxon>
        <taxon>Candidatus Syntropharchaeum</taxon>
    </lineage>
</organism>
<dbReference type="EMBL" id="LYOR01000001">
    <property type="protein sequence ID" value="OFV66714.1"/>
    <property type="molecule type" value="Genomic_DNA"/>
</dbReference>
<feature type="transmembrane region" description="Helical" evidence="1">
    <location>
        <begin position="360"/>
        <end position="380"/>
    </location>
</feature>
<feature type="transmembrane region" description="Helical" evidence="1">
    <location>
        <begin position="206"/>
        <end position="226"/>
    </location>
</feature>
<keyword evidence="1" id="KW-0812">Transmembrane</keyword>
<evidence type="ECO:0000313" key="3">
    <source>
        <dbReference type="EMBL" id="HEC57703.1"/>
    </source>
</evidence>